<dbReference type="Gene3D" id="1.10.10.60">
    <property type="entry name" value="Homeodomain-like"/>
    <property type="match status" value="1"/>
</dbReference>
<proteinExistence type="inferred from homology"/>
<dbReference type="Pfam" id="PF01527">
    <property type="entry name" value="HTH_Tnp_1"/>
    <property type="match status" value="1"/>
</dbReference>
<accession>A1SXA9</accession>
<reference evidence="2 3" key="1">
    <citation type="submission" date="2007-01" db="EMBL/GenBank/DDBJ databases">
        <title>Complete sequence of Psychromonas ingrahamii 37.</title>
        <authorList>
            <consortium name="US DOE Joint Genome Institute"/>
            <person name="Copeland A."/>
            <person name="Lucas S."/>
            <person name="Lapidus A."/>
            <person name="Barry K."/>
            <person name="Detter J.C."/>
            <person name="Glavina del Rio T."/>
            <person name="Hammon N."/>
            <person name="Israni S."/>
            <person name="Dalin E."/>
            <person name="Tice H."/>
            <person name="Pitluck S."/>
            <person name="Thompson L.S."/>
            <person name="Brettin T."/>
            <person name="Bruce D."/>
            <person name="Han C."/>
            <person name="Tapia R."/>
            <person name="Schmutz J."/>
            <person name="Larimer F."/>
            <person name="Land M."/>
            <person name="Hauser L."/>
            <person name="Kyrpides N."/>
            <person name="Ivanova N."/>
            <person name="Staley J."/>
            <person name="Richardson P."/>
        </authorList>
    </citation>
    <scope>NUCLEOTIDE SEQUENCE [LARGE SCALE GENOMIC DNA]</scope>
    <source>
        <strain evidence="2 3">37</strain>
    </source>
</reference>
<dbReference type="eggNOG" id="COG2963">
    <property type="taxonomic scope" value="Bacteria"/>
</dbReference>
<dbReference type="STRING" id="357804.Ping_2388"/>
<comment type="similarity">
    <text evidence="1">Belongs to the transposase 8 family.</text>
</comment>
<dbReference type="AlphaFoldDB" id="A1SXA9"/>
<protein>
    <submittedName>
        <fullName evidence="2">Transposase IS3/IS911 family protein</fullName>
    </submittedName>
</protein>
<gene>
    <name evidence="2" type="ordered locus">Ping_2388</name>
</gene>
<dbReference type="HOGENOM" id="CLU_2681928_0_0_6"/>
<dbReference type="SUPFAM" id="SSF46689">
    <property type="entry name" value="Homeodomain-like"/>
    <property type="match status" value="1"/>
</dbReference>
<dbReference type="GO" id="GO:0004803">
    <property type="term" value="F:transposase activity"/>
    <property type="evidence" value="ECO:0007669"/>
    <property type="project" value="InterPro"/>
</dbReference>
<organism evidence="2 3">
    <name type="scientific">Psychromonas ingrahamii (strain DSM 17664 / CCUG 51855 / 37)</name>
    <dbReference type="NCBI Taxonomy" id="357804"/>
    <lineage>
        <taxon>Bacteria</taxon>
        <taxon>Pseudomonadati</taxon>
        <taxon>Pseudomonadota</taxon>
        <taxon>Gammaproteobacteria</taxon>
        <taxon>Alteromonadales</taxon>
        <taxon>Psychromonadaceae</taxon>
        <taxon>Psychromonas</taxon>
    </lineage>
</organism>
<dbReference type="GO" id="GO:0003677">
    <property type="term" value="F:DNA binding"/>
    <property type="evidence" value="ECO:0007669"/>
    <property type="project" value="InterPro"/>
</dbReference>
<dbReference type="InterPro" id="IPR009057">
    <property type="entry name" value="Homeodomain-like_sf"/>
</dbReference>
<dbReference type="GO" id="GO:0006313">
    <property type="term" value="P:DNA transposition"/>
    <property type="evidence" value="ECO:0007669"/>
    <property type="project" value="InterPro"/>
</dbReference>
<dbReference type="KEGG" id="pin:Ping_2388"/>
<keyword evidence="3" id="KW-1185">Reference proteome</keyword>
<evidence type="ECO:0000313" key="3">
    <source>
        <dbReference type="Proteomes" id="UP000000639"/>
    </source>
</evidence>
<evidence type="ECO:0000313" key="2">
    <source>
        <dbReference type="EMBL" id="ABM04124.1"/>
    </source>
</evidence>
<dbReference type="EMBL" id="CP000510">
    <property type="protein sequence ID" value="ABM04124.1"/>
    <property type="molecule type" value="Genomic_DNA"/>
</dbReference>
<sequence>MPKYNNPRRTWKYSNEFKVNAVQLSFVVGVTIKSVAENLDIHPFMLSRWRKEYREGIIVADKRKKVADQSKVTK</sequence>
<dbReference type="InterPro" id="IPR002514">
    <property type="entry name" value="Transposase_8"/>
</dbReference>
<dbReference type="Proteomes" id="UP000000639">
    <property type="component" value="Chromosome"/>
</dbReference>
<evidence type="ECO:0000256" key="1">
    <source>
        <dbReference type="ARBA" id="ARBA00009964"/>
    </source>
</evidence>
<name>A1SXA9_PSYIN</name>